<evidence type="ECO:0008006" key="4">
    <source>
        <dbReference type="Google" id="ProtNLM"/>
    </source>
</evidence>
<evidence type="ECO:0000313" key="2">
    <source>
        <dbReference type="EMBL" id="KDR86066.1"/>
    </source>
</evidence>
<dbReference type="HOGENOM" id="CLU_148857_0_0_1"/>
<dbReference type="AlphaFoldDB" id="A0A067TSC3"/>
<evidence type="ECO:0000256" key="1">
    <source>
        <dbReference type="SAM" id="SignalP"/>
    </source>
</evidence>
<evidence type="ECO:0000313" key="3">
    <source>
        <dbReference type="Proteomes" id="UP000027222"/>
    </source>
</evidence>
<dbReference type="Proteomes" id="UP000027222">
    <property type="component" value="Unassembled WGS sequence"/>
</dbReference>
<proteinExistence type="predicted"/>
<dbReference type="EMBL" id="KL142367">
    <property type="protein sequence ID" value="KDR86066.1"/>
    <property type="molecule type" value="Genomic_DNA"/>
</dbReference>
<reference evidence="3" key="1">
    <citation type="journal article" date="2014" name="Proc. Natl. Acad. Sci. U.S.A.">
        <title>Extensive sampling of basidiomycete genomes demonstrates inadequacy of the white-rot/brown-rot paradigm for wood decay fungi.</title>
        <authorList>
            <person name="Riley R."/>
            <person name="Salamov A.A."/>
            <person name="Brown D.W."/>
            <person name="Nagy L.G."/>
            <person name="Floudas D."/>
            <person name="Held B.W."/>
            <person name="Levasseur A."/>
            <person name="Lombard V."/>
            <person name="Morin E."/>
            <person name="Otillar R."/>
            <person name="Lindquist E.A."/>
            <person name="Sun H."/>
            <person name="LaButti K.M."/>
            <person name="Schmutz J."/>
            <person name="Jabbour D."/>
            <person name="Luo H."/>
            <person name="Baker S.E."/>
            <person name="Pisabarro A.G."/>
            <person name="Walton J.D."/>
            <person name="Blanchette R.A."/>
            <person name="Henrissat B."/>
            <person name="Martin F."/>
            <person name="Cullen D."/>
            <person name="Hibbett D.S."/>
            <person name="Grigoriev I.V."/>
        </authorList>
    </citation>
    <scope>NUCLEOTIDE SEQUENCE [LARGE SCALE GENOMIC DNA]</scope>
    <source>
        <strain evidence="3">CBS 339.88</strain>
    </source>
</reference>
<keyword evidence="1" id="KW-0732">Signal</keyword>
<dbReference type="OrthoDB" id="3043660at2759"/>
<organism evidence="2 3">
    <name type="scientific">Galerina marginata (strain CBS 339.88)</name>
    <dbReference type="NCBI Taxonomy" id="685588"/>
    <lineage>
        <taxon>Eukaryota</taxon>
        <taxon>Fungi</taxon>
        <taxon>Dikarya</taxon>
        <taxon>Basidiomycota</taxon>
        <taxon>Agaricomycotina</taxon>
        <taxon>Agaricomycetes</taxon>
        <taxon>Agaricomycetidae</taxon>
        <taxon>Agaricales</taxon>
        <taxon>Agaricineae</taxon>
        <taxon>Strophariaceae</taxon>
        <taxon>Galerina</taxon>
    </lineage>
</organism>
<name>A0A067TSC3_GALM3</name>
<keyword evidence="3" id="KW-1185">Reference proteome</keyword>
<sequence length="154" mass="16113">MKFAISTALLSFAGLVASANISARQSCPEAVRFGILSVSSPTGASSFNAGDDIAIKVDLNCAIKNFNIVPRFLDYTIIVPASVNNGHEPAIVLARRTLPAGALSDSFTTKIPHGFFFAGAAYQVFFTNTFPINGTDGSEVLTQGGLSQPITINA</sequence>
<accession>A0A067TSC3</accession>
<feature type="chain" id="PRO_5001649504" description="Phosphatidylglycerol/phosphatidylinositol transfer protein" evidence="1">
    <location>
        <begin position="19"/>
        <end position="154"/>
    </location>
</feature>
<protein>
    <recommendedName>
        <fullName evidence="4">Phosphatidylglycerol/phosphatidylinositol transfer protein</fullName>
    </recommendedName>
</protein>
<gene>
    <name evidence="2" type="ORF">GALMADRAFT_235290</name>
</gene>
<feature type="signal peptide" evidence="1">
    <location>
        <begin position="1"/>
        <end position="18"/>
    </location>
</feature>